<feature type="transmembrane region" description="Helical" evidence="1">
    <location>
        <begin position="40"/>
        <end position="62"/>
    </location>
</feature>
<feature type="transmembrane region" description="Helical" evidence="1">
    <location>
        <begin position="7"/>
        <end position="28"/>
    </location>
</feature>
<dbReference type="PATRIC" id="fig|295405.11.peg.2387"/>
<dbReference type="RefSeq" id="WP_011202888.1">
    <property type="nucleotide sequence ID" value="NC_006347.1"/>
</dbReference>
<dbReference type="KEGG" id="bfr:BF2479"/>
<accession>Q64TF1</accession>
<dbReference type="AlphaFoldDB" id="Q64TF1"/>
<sequence length="212" mass="23662">MKNWFKSYWSACLSIIAVVISIAALFRTEPLTLSDSFLEWAITICIALISIGVVMVLGYQIYNSTTLDKRMNDMFDKKTEGVRESLSISNARAITAVLYQAEGINLKLAMGTNDYISVSKTLSQMVECAMLLNENDRISDIAKLIANSKLIIDNRGVKIDSLNESFLKLSQIVLTRLPASDVHAQQLLHLVQELEASADNDDKGMPQKEKRE</sequence>
<evidence type="ECO:0000313" key="2">
    <source>
        <dbReference type="EMBL" id="BAD49228.1"/>
    </source>
</evidence>
<keyword evidence="1" id="KW-0472">Membrane</keyword>
<dbReference type="HOGENOM" id="CLU_1297741_0_0_10"/>
<keyword evidence="1" id="KW-0812">Transmembrane</keyword>
<dbReference type="EMBL" id="AP006841">
    <property type="protein sequence ID" value="BAD49228.1"/>
    <property type="molecule type" value="Genomic_DNA"/>
</dbReference>
<evidence type="ECO:0000256" key="1">
    <source>
        <dbReference type="SAM" id="Phobius"/>
    </source>
</evidence>
<dbReference type="Proteomes" id="UP000002197">
    <property type="component" value="Chromosome"/>
</dbReference>
<keyword evidence="1" id="KW-1133">Transmembrane helix</keyword>
<name>Q64TF1_BACFR</name>
<proteinExistence type="predicted"/>
<dbReference type="STRING" id="295405.BF2479"/>
<evidence type="ECO:0000313" key="3">
    <source>
        <dbReference type="Proteomes" id="UP000002197"/>
    </source>
</evidence>
<protein>
    <recommendedName>
        <fullName evidence="4">Transmembrane protein</fullName>
    </recommendedName>
</protein>
<evidence type="ECO:0008006" key="4">
    <source>
        <dbReference type="Google" id="ProtNLM"/>
    </source>
</evidence>
<organism evidence="2 3">
    <name type="scientific">Bacteroides fragilis (strain YCH46)</name>
    <dbReference type="NCBI Taxonomy" id="295405"/>
    <lineage>
        <taxon>Bacteria</taxon>
        <taxon>Pseudomonadati</taxon>
        <taxon>Bacteroidota</taxon>
        <taxon>Bacteroidia</taxon>
        <taxon>Bacteroidales</taxon>
        <taxon>Bacteroidaceae</taxon>
        <taxon>Bacteroides</taxon>
    </lineage>
</organism>
<gene>
    <name evidence="2" type="ordered locus">BF2479</name>
</gene>
<reference evidence="2 3" key="1">
    <citation type="journal article" date="2004" name="Proc. Natl. Acad. Sci. U.S.A.">
        <title>Genomic analysis of Bacteroides fragilis reveals extensive DNA inversions regulating cell surface adaptation.</title>
        <authorList>
            <person name="Kuwahara T."/>
            <person name="Yamashita A."/>
            <person name="Hirakawa H."/>
            <person name="Nakayama H."/>
            <person name="Toh H."/>
            <person name="Okada N."/>
            <person name="Kuhara S."/>
            <person name="Hattori M."/>
            <person name="Hayashi T."/>
            <person name="Ohnishi Y."/>
        </authorList>
    </citation>
    <scope>NUCLEOTIDE SEQUENCE [LARGE SCALE GENOMIC DNA]</scope>
    <source>
        <strain evidence="2 3">YCH46</strain>
    </source>
</reference>